<organism evidence="11 12">
    <name type="scientific">Pseudovibrio ascidiaceicola</name>
    <dbReference type="NCBI Taxonomy" id="285279"/>
    <lineage>
        <taxon>Bacteria</taxon>
        <taxon>Pseudomonadati</taxon>
        <taxon>Pseudomonadota</taxon>
        <taxon>Alphaproteobacteria</taxon>
        <taxon>Hyphomicrobiales</taxon>
        <taxon>Stappiaceae</taxon>
        <taxon>Pseudovibrio</taxon>
    </lineage>
</organism>
<evidence type="ECO:0000256" key="7">
    <source>
        <dbReference type="ARBA" id="ARBA00022984"/>
    </source>
</evidence>
<evidence type="ECO:0000256" key="1">
    <source>
        <dbReference type="ARBA" id="ARBA00004752"/>
    </source>
</evidence>
<evidence type="ECO:0000259" key="10">
    <source>
        <dbReference type="PROSITE" id="PS52029"/>
    </source>
</evidence>
<evidence type="ECO:0000256" key="3">
    <source>
        <dbReference type="ARBA" id="ARBA00022676"/>
    </source>
</evidence>
<comment type="caution">
    <text evidence="11">The sequence shown here is derived from an EMBL/GenBank/DDBJ whole genome shotgun (WGS) entry which is preliminary data.</text>
</comment>
<sequence length="244" mass="26957">MSFLSTTAEKARHCNKGSLSRRGFVIGTAALALAGCQTTGAPKRKTVADLRQDPYYKAVYGPMPEEKFPIPAVNLNQIPDGKYLRQVVNYTGPEVGGTLVVDPSNRFLYLVRGDGTAMRYGVGVGRAGFSWNGDAVIQYKRQWPKWTPPAEMIARQPELEEFRYGMAPGIENPLGARALYLFQNGKDTLYRLHGTNEHWSIGKNVSSGCIRLLNQDVIDLYNRVPDGSRVVVRPASNPVEPLSV</sequence>
<dbReference type="InterPro" id="IPR005490">
    <property type="entry name" value="LD_TPept_cat_dom"/>
</dbReference>
<feature type="active site" description="Proton donor/acceptor" evidence="9">
    <location>
        <position position="193"/>
    </location>
</feature>
<dbReference type="Proteomes" id="UP000199598">
    <property type="component" value="Unassembled WGS sequence"/>
</dbReference>
<evidence type="ECO:0000313" key="12">
    <source>
        <dbReference type="Proteomes" id="UP000199598"/>
    </source>
</evidence>
<dbReference type="Pfam" id="PF03734">
    <property type="entry name" value="YkuD"/>
    <property type="match status" value="1"/>
</dbReference>
<reference evidence="11 12" key="1">
    <citation type="submission" date="2016-10" db="EMBL/GenBank/DDBJ databases">
        <authorList>
            <person name="Varghese N."/>
            <person name="Submissions S."/>
        </authorList>
    </citation>
    <scope>NUCLEOTIDE SEQUENCE [LARGE SCALE GENOMIC DNA]</scope>
    <source>
        <strain evidence="11 12">DSM 16392</strain>
    </source>
</reference>
<keyword evidence="11" id="KW-0449">Lipoprotein</keyword>
<dbReference type="PANTHER" id="PTHR30582">
    <property type="entry name" value="L,D-TRANSPEPTIDASE"/>
    <property type="match status" value="1"/>
</dbReference>
<dbReference type="SUPFAM" id="SSF141523">
    <property type="entry name" value="L,D-transpeptidase catalytic domain-like"/>
    <property type="match status" value="1"/>
</dbReference>
<keyword evidence="5" id="KW-0378">Hydrolase</keyword>
<keyword evidence="4" id="KW-0808">Transferase</keyword>
<feature type="active site" description="Nucleophile" evidence="9">
    <location>
        <position position="209"/>
    </location>
</feature>
<keyword evidence="8 9" id="KW-0961">Cell wall biogenesis/degradation</keyword>
<dbReference type="InterPro" id="IPR038063">
    <property type="entry name" value="Transpep_catalytic_dom"/>
</dbReference>
<name>A0A1I4B7F2_9HYPH</name>
<evidence type="ECO:0000256" key="4">
    <source>
        <dbReference type="ARBA" id="ARBA00022679"/>
    </source>
</evidence>
<evidence type="ECO:0000256" key="9">
    <source>
        <dbReference type="PROSITE-ProRule" id="PRU01373"/>
    </source>
</evidence>
<evidence type="ECO:0000256" key="5">
    <source>
        <dbReference type="ARBA" id="ARBA00022801"/>
    </source>
</evidence>
<proteinExistence type="inferred from homology"/>
<evidence type="ECO:0000256" key="6">
    <source>
        <dbReference type="ARBA" id="ARBA00022960"/>
    </source>
</evidence>
<evidence type="ECO:0000256" key="2">
    <source>
        <dbReference type="ARBA" id="ARBA00005992"/>
    </source>
</evidence>
<dbReference type="InterPro" id="IPR006311">
    <property type="entry name" value="TAT_signal"/>
</dbReference>
<evidence type="ECO:0000313" key="11">
    <source>
        <dbReference type="EMBL" id="SFK64684.1"/>
    </source>
</evidence>
<feature type="domain" description="L,D-TPase catalytic" evidence="10">
    <location>
        <begin position="97"/>
        <end position="233"/>
    </location>
</feature>
<dbReference type="PROSITE" id="PS51318">
    <property type="entry name" value="TAT"/>
    <property type="match status" value="1"/>
</dbReference>
<dbReference type="PROSITE" id="PS52029">
    <property type="entry name" value="LD_TPASE"/>
    <property type="match status" value="1"/>
</dbReference>
<keyword evidence="12" id="KW-1185">Reference proteome</keyword>
<keyword evidence="6 9" id="KW-0133">Cell shape</keyword>
<dbReference type="EMBL" id="FOSK01000007">
    <property type="protein sequence ID" value="SFK64684.1"/>
    <property type="molecule type" value="Genomic_DNA"/>
</dbReference>
<dbReference type="InterPro" id="IPR050979">
    <property type="entry name" value="LD-transpeptidase"/>
</dbReference>
<comment type="pathway">
    <text evidence="1 9">Cell wall biogenesis; peptidoglycan biosynthesis.</text>
</comment>
<protein>
    <submittedName>
        <fullName evidence="11">Lipoprotein-anchoring transpeptidase ErfK/SrfK</fullName>
    </submittedName>
</protein>
<comment type="similarity">
    <text evidence="2">Belongs to the YkuD family.</text>
</comment>
<evidence type="ECO:0000256" key="8">
    <source>
        <dbReference type="ARBA" id="ARBA00023316"/>
    </source>
</evidence>
<dbReference type="PANTHER" id="PTHR30582:SF24">
    <property type="entry name" value="L,D-TRANSPEPTIDASE ERFK_SRFK-RELATED"/>
    <property type="match status" value="1"/>
</dbReference>
<dbReference type="CDD" id="cd16913">
    <property type="entry name" value="YkuD_like"/>
    <property type="match status" value="1"/>
</dbReference>
<accession>A0A1I4B7F2</accession>
<dbReference type="RefSeq" id="WP_208860381.1">
    <property type="nucleotide sequence ID" value="NZ_FOSK01000007.1"/>
</dbReference>
<gene>
    <name evidence="11" type="ORF">SAMN04488518_107188</name>
</gene>
<keyword evidence="3" id="KW-0328">Glycosyltransferase</keyword>
<keyword evidence="7 9" id="KW-0573">Peptidoglycan synthesis</keyword>
<dbReference type="Gene3D" id="2.40.440.10">
    <property type="entry name" value="L,D-transpeptidase catalytic domain-like"/>
    <property type="match status" value="1"/>
</dbReference>